<dbReference type="Gene3D" id="1.10.1200.10">
    <property type="entry name" value="ACP-like"/>
    <property type="match status" value="1"/>
</dbReference>
<evidence type="ECO:0000259" key="6">
    <source>
        <dbReference type="PROSITE" id="PS50075"/>
    </source>
</evidence>
<feature type="compositionally biased region" description="Acidic residues" evidence="5">
    <location>
        <begin position="470"/>
        <end position="479"/>
    </location>
</feature>
<dbReference type="Pfam" id="PF00550">
    <property type="entry name" value="PP-binding"/>
    <property type="match status" value="1"/>
</dbReference>
<keyword evidence="4" id="KW-0511">Multifunctional enzyme</keyword>
<dbReference type="InterPro" id="IPR036291">
    <property type="entry name" value="NAD(P)-bd_dom_sf"/>
</dbReference>
<dbReference type="AlphaFoldDB" id="A0A5J6GU65"/>
<keyword evidence="1" id="KW-0596">Phosphopantetheine</keyword>
<reference evidence="7 8" key="1">
    <citation type="submission" date="2017-09" db="EMBL/GenBank/DDBJ databases">
        <authorList>
            <person name="Lee N."/>
            <person name="Cho B.-K."/>
        </authorList>
    </citation>
    <scope>NUCLEOTIDE SEQUENCE [LARGE SCALE GENOMIC DNA]</scope>
    <source>
        <strain evidence="7 8">ATCC 12853</strain>
    </source>
</reference>
<dbReference type="SUPFAM" id="SSF51735">
    <property type="entry name" value="NAD(P)-binding Rossmann-fold domains"/>
    <property type="match status" value="1"/>
</dbReference>
<dbReference type="SUPFAM" id="SSF47336">
    <property type="entry name" value="ACP-like"/>
    <property type="match status" value="1"/>
</dbReference>
<dbReference type="PROSITE" id="PS00012">
    <property type="entry name" value="PHOSPHOPANTETHEINE"/>
    <property type="match status" value="1"/>
</dbReference>
<dbReference type="EMBL" id="CP023699">
    <property type="protein sequence ID" value="QEU97791.1"/>
    <property type="molecule type" value="Genomic_DNA"/>
</dbReference>
<dbReference type="SMART" id="SM01294">
    <property type="entry name" value="PKS_PP_betabranch"/>
    <property type="match status" value="1"/>
</dbReference>
<dbReference type="PANTHER" id="PTHR43775">
    <property type="entry name" value="FATTY ACID SYNTHASE"/>
    <property type="match status" value="1"/>
</dbReference>
<dbReference type="InterPro" id="IPR006162">
    <property type="entry name" value="Ppantetheine_attach_site"/>
</dbReference>
<evidence type="ECO:0000256" key="4">
    <source>
        <dbReference type="ARBA" id="ARBA00023268"/>
    </source>
</evidence>
<dbReference type="InterPro" id="IPR009081">
    <property type="entry name" value="PP-bd_ACP"/>
</dbReference>
<dbReference type="PANTHER" id="PTHR43775:SF51">
    <property type="entry name" value="INACTIVE PHENOLPHTHIOCEROL SYNTHESIS POLYKETIDE SYNTHASE TYPE I PKS1-RELATED"/>
    <property type="match status" value="1"/>
</dbReference>
<dbReference type="PROSITE" id="PS50075">
    <property type="entry name" value="CARRIER"/>
    <property type="match status" value="1"/>
</dbReference>
<accession>A0A5J6GU65</accession>
<dbReference type="OrthoDB" id="9778690at2"/>
<dbReference type="Proteomes" id="UP000325529">
    <property type="component" value="Chromosome"/>
</dbReference>
<dbReference type="Pfam" id="PF08659">
    <property type="entry name" value="KR"/>
    <property type="match status" value="1"/>
</dbReference>
<dbReference type="InterPro" id="IPR020806">
    <property type="entry name" value="PKS_PP-bd"/>
</dbReference>
<gene>
    <name evidence="7" type="ORF">CP970_36780</name>
</gene>
<sequence>MRFLSQARHTGKLALTVPRSLDPEGTALITGATGSLGRLVARHLVVEHGVRHLLLTSRQGESAPGAAELAAELTEAGADVRIAACDAADRAALAALLDSVPDAHPLTAVIHTAGVLRDGTLAALTPERLADVLRPKVDAAWNLHELTRELDLAAFVLFSSAAGIMGAAGQANYAAANTFLDTLAEHRRAQGLPAVSLAWGLWEQAGGMAGALDGADRSRLGRSGVSPLTIDTGMAVLDTSLRASEAALVPIELDIAALRATAAEAADGAAEIPPILRGLVDAAGGARRSVRRRSAAQQGAVGEQSWADRLAGRTADAQLELLIELVRGQAAAVLGHGDAVGIGVDRAFKDLGFDSLTAVELRNRLGKATGLRLSGTLVFDHPTSTALAAHLRTALVPEDADPVTRLLGELDQLDAELAGIGQGIDPDDEAYPQISSRLQALLWKWNDLHHTHHGHTEASDDGSQDFGTASDDELFDALDQELGSS</sequence>
<dbReference type="InterPro" id="IPR013968">
    <property type="entry name" value="PKS_KR"/>
</dbReference>
<organism evidence="7 8">
    <name type="scientific">Streptomyces kanamyceticus</name>
    <dbReference type="NCBI Taxonomy" id="1967"/>
    <lineage>
        <taxon>Bacteria</taxon>
        <taxon>Bacillati</taxon>
        <taxon>Actinomycetota</taxon>
        <taxon>Actinomycetes</taxon>
        <taxon>Kitasatosporales</taxon>
        <taxon>Streptomycetaceae</taxon>
        <taxon>Streptomyces</taxon>
    </lineage>
</organism>
<keyword evidence="2" id="KW-0597">Phosphoprotein</keyword>
<feature type="domain" description="Carrier" evidence="6">
    <location>
        <begin position="320"/>
        <end position="395"/>
    </location>
</feature>
<keyword evidence="3" id="KW-0808">Transferase</keyword>
<dbReference type="FunFam" id="1.10.1200.10:FF:000007">
    <property type="entry name" value="Probable polyketide synthase pks17"/>
    <property type="match status" value="1"/>
</dbReference>
<dbReference type="GO" id="GO:0031177">
    <property type="term" value="F:phosphopantetheine binding"/>
    <property type="evidence" value="ECO:0007669"/>
    <property type="project" value="InterPro"/>
</dbReference>
<dbReference type="SMART" id="SM00823">
    <property type="entry name" value="PKS_PP"/>
    <property type="match status" value="1"/>
</dbReference>
<evidence type="ECO:0000313" key="8">
    <source>
        <dbReference type="Proteomes" id="UP000325529"/>
    </source>
</evidence>
<evidence type="ECO:0000256" key="2">
    <source>
        <dbReference type="ARBA" id="ARBA00022553"/>
    </source>
</evidence>
<evidence type="ECO:0000256" key="3">
    <source>
        <dbReference type="ARBA" id="ARBA00022679"/>
    </source>
</evidence>
<proteinExistence type="predicted"/>
<keyword evidence="8" id="KW-1185">Reference proteome</keyword>
<evidence type="ECO:0000256" key="5">
    <source>
        <dbReference type="SAM" id="MobiDB-lite"/>
    </source>
</evidence>
<dbReference type="InterPro" id="IPR050091">
    <property type="entry name" value="PKS_NRPS_Biosynth_Enz"/>
</dbReference>
<dbReference type="GO" id="GO:0017000">
    <property type="term" value="P:antibiotic biosynthetic process"/>
    <property type="evidence" value="ECO:0007669"/>
    <property type="project" value="UniProtKB-ARBA"/>
</dbReference>
<dbReference type="GO" id="GO:0004312">
    <property type="term" value="F:fatty acid synthase activity"/>
    <property type="evidence" value="ECO:0007669"/>
    <property type="project" value="TreeGrafter"/>
</dbReference>
<evidence type="ECO:0000256" key="1">
    <source>
        <dbReference type="ARBA" id="ARBA00022450"/>
    </source>
</evidence>
<dbReference type="InterPro" id="IPR036736">
    <property type="entry name" value="ACP-like_sf"/>
</dbReference>
<dbReference type="KEGG" id="ska:CP970_36780"/>
<dbReference type="InterPro" id="IPR057326">
    <property type="entry name" value="KR_dom"/>
</dbReference>
<evidence type="ECO:0000313" key="7">
    <source>
        <dbReference type="EMBL" id="QEU97791.1"/>
    </source>
</evidence>
<protein>
    <submittedName>
        <fullName evidence="7">SDR family NAD(P)-dependent oxidoreductase</fullName>
    </submittedName>
</protein>
<dbReference type="CDD" id="cd08956">
    <property type="entry name" value="KR_3_FAS_SDR_x"/>
    <property type="match status" value="1"/>
</dbReference>
<dbReference type="Gene3D" id="3.40.50.720">
    <property type="entry name" value="NAD(P)-binding Rossmann-like Domain"/>
    <property type="match status" value="1"/>
</dbReference>
<feature type="region of interest" description="Disordered" evidence="5">
    <location>
        <begin position="453"/>
        <end position="485"/>
    </location>
</feature>
<dbReference type="GO" id="GO:0006633">
    <property type="term" value="P:fatty acid biosynthetic process"/>
    <property type="evidence" value="ECO:0007669"/>
    <property type="project" value="TreeGrafter"/>
</dbReference>
<dbReference type="SMART" id="SM00822">
    <property type="entry name" value="PKS_KR"/>
    <property type="match status" value="1"/>
</dbReference>
<name>A0A5J6GU65_STRKN</name>